<sequence>MSELFLTKDDLLAAGALDWDAALADIRDALALLRSGEAVMAAENVLPLGPDPRDKGYGLPARVGGRFNAAGLKWTLHRAETPAGGEAITSRTVLNDLGTGQAMAILDSAMLTRVRTAALSGAIVRALVPGVKRLAVLGAGAQARMHLDMALALFPDLRQVHHWTPSGRALADNLPEGIALVAHDTPTAASLAGEVTFACTSAPEPFLGPVVMRPGTLLLQTGYHEVSFDAIDTADAVTCDLWGEFARTSAKSLFQMYRAGRFAENRVAADAAAILLDGWRPAPDACIYFSSFGLNIFDIAFAARLTRRAADLGLGLTLAP</sequence>
<comment type="caution">
    <text evidence="1">The sequence shown here is derived from an EMBL/GenBank/DDBJ whole genome shotgun (WGS) entry which is preliminary data.</text>
</comment>
<dbReference type="RefSeq" id="WP_100161538.1">
    <property type="nucleotide sequence ID" value="NZ_PGTB01000010.1"/>
</dbReference>
<reference evidence="1 2" key="1">
    <citation type="journal article" date="2018" name="Int. J. Syst. Evol. Microbiol.">
        <title>Pseudooceanicola lipolyticus sp. nov., a marine alphaproteobacterium, reclassification of Oceanicola flagellatus as Pseudooceanicola flagellatus comb. nov. and emended description of the genus Pseudooceanicola.</title>
        <authorList>
            <person name="Huang M.-M."/>
            <person name="Guo L.-L."/>
            <person name="Wu Y.-H."/>
            <person name="Lai Q.-L."/>
            <person name="Shao Z.-Z."/>
            <person name="Wang C.-S."/>
            <person name="Wu M."/>
            <person name="Xu X.-W."/>
        </authorList>
    </citation>
    <scope>NUCLEOTIDE SEQUENCE [LARGE SCALE GENOMIC DNA]</scope>
    <source>
        <strain evidence="1 2">157</strain>
    </source>
</reference>
<protein>
    <submittedName>
        <fullName evidence="1">Ornithine cyclodeaminase</fullName>
    </submittedName>
</protein>
<name>A0A2M8J4I9_9RHOB</name>
<gene>
    <name evidence="1" type="ORF">CVM52_05455</name>
</gene>
<dbReference type="PIRSF" id="PIRSF001439">
    <property type="entry name" value="CryM"/>
    <property type="match status" value="1"/>
</dbReference>
<proteinExistence type="predicted"/>
<evidence type="ECO:0000313" key="2">
    <source>
        <dbReference type="Proteomes" id="UP000231553"/>
    </source>
</evidence>
<dbReference type="InterPro" id="IPR003462">
    <property type="entry name" value="ODC_Mu_crystall"/>
</dbReference>
<dbReference type="AlphaFoldDB" id="A0A2M8J4I9"/>
<dbReference type="InterPro" id="IPR036291">
    <property type="entry name" value="NAD(P)-bd_dom_sf"/>
</dbReference>
<dbReference type="OrthoDB" id="9809203at2"/>
<dbReference type="SUPFAM" id="SSF51735">
    <property type="entry name" value="NAD(P)-binding Rossmann-fold domains"/>
    <property type="match status" value="1"/>
</dbReference>
<dbReference type="Proteomes" id="UP000231553">
    <property type="component" value="Unassembled WGS sequence"/>
</dbReference>
<dbReference type="EMBL" id="PGTB01000010">
    <property type="protein sequence ID" value="PJE37690.1"/>
    <property type="molecule type" value="Genomic_DNA"/>
</dbReference>
<dbReference type="PANTHER" id="PTHR13812:SF19">
    <property type="entry name" value="KETIMINE REDUCTASE MU-CRYSTALLIN"/>
    <property type="match status" value="1"/>
</dbReference>
<keyword evidence="2" id="KW-1185">Reference proteome</keyword>
<accession>A0A2M8J4I9</accession>
<dbReference type="GO" id="GO:0005737">
    <property type="term" value="C:cytoplasm"/>
    <property type="evidence" value="ECO:0007669"/>
    <property type="project" value="TreeGrafter"/>
</dbReference>
<dbReference type="Gene3D" id="3.30.1780.10">
    <property type="entry name" value="ornithine cyclodeaminase, domain 1"/>
    <property type="match status" value="1"/>
</dbReference>
<organism evidence="1 2">
    <name type="scientific">Pseudooceanicola lipolyticus</name>
    <dbReference type="NCBI Taxonomy" id="2029104"/>
    <lineage>
        <taxon>Bacteria</taxon>
        <taxon>Pseudomonadati</taxon>
        <taxon>Pseudomonadota</taxon>
        <taxon>Alphaproteobacteria</taxon>
        <taxon>Rhodobacterales</taxon>
        <taxon>Paracoccaceae</taxon>
        <taxon>Pseudooceanicola</taxon>
    </lineage>
</organism>
<dbReference type="InterPro" id="IPR023401">
    <property type="entry name" value="ODC_N"/>
</dbReference>
<dbReference type="Pfam" id="PF02423">
    <property type="entry name" value="OCD_Mu_crystall"/>
    <property type="match status" value="1"/>
</dbReference>
<dbReference type="Gene3D" id="3.40.50.720">
    <property type="entry name" value="NAD(P)-binding Rossmann-like Domain"/>
    <property type="match status" value="1"/>
</dbReference>
<evidence type="ECO:0000313" key="1">
    <source>
        <dbReference type="EMBL" id="PJE37690.1"/>
    </source>
</evidence>
<dbReference type="PANTHER" id="PTHR13812">
    <property type="entry name" value="KETIMINE REDUCTASE MU-CRYSTALLIN"/>
    <property type="match status" value="1"/>
</dbReference>